<keyword evidence="2" id="KW-0472">Membrane</keyword>
<feature type="compositionally biased region" description="Low complexity" evidence="1">
    <location>
        <begin position="237"/>
        <end position="250"/>
    </location>
</feature>
<evidence type="ECO:0000256" key="2">
    <source>
        <dbReference type="SAM" id="Phobius"/>
    </source>
</evidence>
<keyword evidence="2" id="KW-1133">Transmembrane helix</keyword>
<name>A0A5A8DAR6_CAFRO</name>
<evidence type="ECO:0000313" key="3">
    <source>
        <dbReference type="EMBL" id="KAA0162456.1"/>
    </source>
</evidence>
<feature type="transmembrane region" description="Helical" evidence="2">
    <location>
        <begin position="38"/>
        <end position="69"/>
    </location>
</feature>
<feature type="region of interest" description="Disordered" evidence="1">
    <location>
        <begin position="223"/>
        <end position="262"/>
    </location>
</feature>
<dbReference type="AlphaFoldDB" id="A0A5A8DAR6"/>
<reference evidence="3 4" key="1">
    <citation type="submission" date="2019-07" db="EMBL/GenBank/DDBJ databases">
        <title>Genomes of Cafeteria roenbergensis.</title>
        <authorList>
            <person name="Fischer M.G."/>
            <person name="Hackl T."/>
            <person name="Roman M."/>
        </authorList>
    </citation>
    <scope>NUCLEOTIDE SEQUENCE [LARGE SCALE GENOMIC DNA]</scope>
    <source>
        <strain evidence="3 4">Cflag</strain>
    </source>
</reference>
<comment type="caution">
    <text evidence="3">The sequence shown here is derived from an EMBL/GenBank/DDBJ whole genome shotgun (WGS) entry which is preliminary data.</text>
</comment>
<evidence type="ECO:0000256" key="1">
    <source>
        <dbReference type="SAM" id="MobiDB-lite"/>
    </source>
</evidence>
<dbReference type="Proteomes" id="UP000325113">
    <property type="component" value="Unassembled WGS sequence"/>
</dbReference>
<gene>
    <name evidence="3" type="ORF">FNF31_03255</name>
</gene>
<accession>A0A5A8DAR6</accession>
<sequence length="262" mass="26517">MAAASRWLMHGLVQSFDAYIGVIWQVSRAAFPNNVDAAMALTSIIGALPVAIAVSMVTVAFLWAAGVVWKQALAFRTDGPADDTTPTGGSQAAAAGVVAGVGATGGSEFRLRCVSADEEFARKLVLRGAPQSLADLAVVLVAKLRPGGEAAAMLRAKPAEQRAGGLAARLGGASPAEALRLLGVVRIVSQTDSVELVDDADAADLRSGDTLTVHWASPGELPAAERAGGRHEGASGGVEAAASAGPPAGVDGLRRRAKQSHA</sequence>
<feature type="transmembrane region" description="Helical" evidence="2">
    <location>
        <begin position="7"/>
        <end position="26"/>
    </location>
</feature>
<dbReference type="EMBL" id="VLTM01000027">
    <property type="protein sequence ID" value="KAA0162456.1"/>
    <property type="molecule type" value="Genomic_DNA"/>
</dbReference>
<protein>
    <submittedName>
        <fullName evidence="3">Uncharacterized protein</fullName>
    </submittedName>
</protein>
<keyword evidence="2" id="KW-0812">Transmembrane</keyword>
<evidence type="ECO:0000313" key="4">
    <source>
        <dbReference type="Proteomes" id="UP000325113"/>
    </source>
</evidence>
<organism evidence="3 4">
    <name type="scientific">Cafeteria roenbergensis</name>
    <name type="common">Marine flagellate</name>
    <dbReference type="NCBI Taxonomy" id="33653"/>
    <lineage>
        <taxon>Eukaryota</taxon>
        <taxon>Sar</taxon>
        <taxon>Stramenopiles</taxon>
        <taxon>Bigyra</taxon>
        <taxon>Opalozoa</taxon>
        <taxon>Bicosoecida</taxon>
        <taxon>Cafeteriaceae</taxon>
        <taxon>Cafeteria</taxon>
    </lineage>
</organism>
<proteinExistence type="predicted"/>